<dbReference type="AlphaFoldDB" id="A0A7G9RJQ8"/>
<sequence length="333" mass="36252">MRLGRAAQAGAATPSHAVLEQAARWYACLRDGNASVRQQAAWRAWVSAADSHATAWQYVEDISRAFEPVRSLPNPRDIADQLRAVDDRMRARRRVLAGVALLGSGGLIGALCWRQAWLPGEVMALAADIRTAKGEQRRVLLDDGTTLWLNTASAVDIRFTAQERRIVLLTGEAFVETARDERPLLVQTRQGSMRALGTRFNVLSDGAATRLAVYGGAVEIRTAATDASRIVEAGQQTSFTAHGIGQDDAADGARLAWTQGSLLADNLPLRRFAQELGRYRKGHLGVADSVADLVVYGSFPAGDSDRALQMIASALPVRIEQTLPWWTTIEARR</sequence>
<keyword evidence="1" id="KW-1133">Transmembrane helix</keyword>
<feature type="domain" description="FecR N-terminal" evidence="3">
    <location>
        <begin position="20"/>
        <end position="61"/>
    </location>
</feature>
<accession>A0A7G9RJQ8</accession>
<evidence type="ECO:0000313" key="4">
    <source>
        <dbReference type="EMBL" id="QNN55833.1"/>
    </source>
</evidence>
<evidence type="ECO:0000256" key="1">
    <source>
        <dbReference type="SAM" id="Phobius"/>
    </source>
</evidence>
<evidence type="ECO:0000259" key="2">
    <source>
        <dbReference type="Pfam" id="PF04773"/>
    </source>
</evidence>
<organism evidence="4 5">
    <name type="scientific">Diaphorobacter ruginosibacter</name>
    <dbReference type="NCBI Taxonomy" id="1715720"/>
    <lineage>
        <taxon>Bacteria</taxon>
        <taxon>Pseudomonadati</taxon>
        <taxon>Pseudomonadota</taxon>
        <taxon>Betaproteobacteria</taxon>
        <taxon>Burkholderiales</taxon>
        <taxon>Comamonadaceae</taxon>
        <taxon>Diaphorobacter</taxon>
    </lineage>
</organism>
<dbReference type="Proteomes" id="UP000515811">
    <property type="component" value="Chromosome"/>
</dbReference>
<dbReference type="EMBL" id="CP060714">
    <property type="protein sequence ID" value="QNN55833.1"/>
    <property type="molecule type" value="Genomic_DNA"/>
</dbReference>
<evidence type="ECO:0000259" key="3">
    <source>
        <dbReference type="Pfam" id="PF16220"/>
    </source>
</evidence>
<dbReference type="GO" id="GO:0016989">
    <property type="term" value="F:sigma factor antagonist activity"/>
    <property type="evidence" value="ECO:0007669"/>
    <property type="project" value="TreeGrafter"/>
</dbReference>
<feature type="transmembrane region" description="Helical" evidence="1">
    <location>
        <begin position="95"/>
        <end position="117"/>
    </location>
</feature>
<keyword evidence="1" id="KW-0812">Transmembrane</keyword>
<keyword evidence="1" id="KW-0472">Membrane</keyword>
<proteinExistence type="predicted"/>
<name>A0A7G9RJQ8_9BURK</name>
<gene>
    <name evidence="4" type="ORF">H9K76_14615</name>
</gene>
<reference evidence="4 5" key="1">
    <citation type="submission" date="2020-08" db="EMBL/GenBank/DDBJ databases">
        <title>Genome sequence of Diaphorobacter ruginosibacter DSM 27467T.</title>
        <authorList>
            <person name="Hyun D.-W."/>
            <person name="Bae J.-W."/>
        </authorList>
    </citation>
    <scope>NUCLEOTIDE SEQUENCE [LARGE SCALE GENOMIC DNA]</scope>
    <source>
        <strain evidence="4 5">DSM 27467</strain>
    </source>
</reference>
<protein>
    <submittedName>
        <fullName evidence="4">FecR domain-containing protein</fullName>
    </submittedName>
</protein>
<keyword evidence="5" id="KW-1185">Reference proteome</keyword>
<dbReference type="Gene3D" id="2.60.120.1440">
    <property type="match status" value="1"/>
</dbReference>
<dbReference type="KEGG" id="drg:H9K76_14615"/>
<evidence type="ECO:0000313" key="5">
    <source>
        <dbReference type="Proteomes" id="UP000515811"/>
    </source>
</evidence>
<dbReference type="PIRSF" id="PIRSF018266">
    <property type="entry name" value="FecR"/>
    <property type="match status" value="1"/>
</dbReference>
<feature type="domain" description="FecR protein" evidence="2">
    <location>
        <begin position="128"/>
        <end position="219"/>
    </location>
</feature>
<dbReference type="Pfam" id="PF16220">
    <property type="entry name" value="DUF4880"/>
    <property type="match status" value="1"/>
</dbReference>
<dbReference type="PANTHER" id="PTHR30273">
    <property type="entry name" value="PERIPLASMIC SIGNAL SENSOR AND SIGMA FACTOR ACTIVATOR FECR-RELATED"/>
    <property type="match status" value="1"/>
</dbReference>
<dbReference type="InterPro" id="IPR012373">
    <property type="entry name" value="Ferrdict_sens_TM"/>
</dbReference>
<dbReference type="Pfam" id="PF04773">
    <property type="entry name" value="FecR"/>
    <property type="match status" value="1"/>
</dbReference>
<dbReference type="InterPro" id="IPR032623">
    <property type="entry name" value="FecR_N"/>
</dbReference>
<dbReference type="InterPro" id="IPR006860">
    <property type="entry name" value="FecR"/>
</dbReference>
<dbReference type="PANTHER" id="PTHR30273:SF2">
    <property type="entry name" value="PROTEIN FECR"/>
    <property type="match status" value="1"/>
</dbReference>